<dbReference type="PANTHER" id="PTHR34819">
    <property type="entry name" value="LARGE CYSTEINE-RICH PERIPLASMIC PROTEIN OMCB"/>
    <property type="match status" value="1"/>
</dbReference>
<gene>
    <name evidence="7" type="ORF">NB063_26670</name>
</gene>
<dbReference type="Gene3D" id="2.60.40.1170">
    <property type="entry name" value="Mu homology domain, subdomain B"/>
    <property type="match status" value="1"/>
</dbReference>
<dbReference type="NCBIfam" id="TIGR01451">
    <property type="entry name" value="B_ant_repeat"/>
    <property type="match status" value="3"/>
</dbReference>
<dbReference type="Pfam" id="PF17210">
    <property type="entry name" value="SdrD_B"/>
    <property type="match status" value="1"/>
</dbReference>
<name>A0ABT0UD51_9BACT</name>
<evidence type="ECO:0000259" key="5">
    <source>
        <dbReference type="Pfam" id="PF01345"/>
    </source>
</evidence>
<comment type="subcellular location">
    <subcellularLocation>
        <location evidence="1">Secreted</location>
    </subcellularLocation>
</comment>
<dbReference type="InterPro" id="IPR047589">
    <property type="entry name" value="DUF11_rpt"/>
</dbReference>
<feature type="domain" description="SD-repeat containing protein B" evidence="6">
    <location>
        <begin position="884"/>
        <end position="972"/>
    </location>
</feature>
<evidence type="ECO:0000256" key="4">
    <source>
        <dbReference type="SAM" id="MobiDB-lite"/>
    </source>
</evidence>
<dbReference type="InterPro" id="IPR001434">
    <property type="entry name" value="OmcB-like_DUF11"/>
</dbReference>
<feature type="domain" description="DUF11" evidence="5">
    <location>
        <begin position="477"/>
        <end position="590"/>
    </location>
</feature>
<evidence type="ECO:0000313" key="7">
    <source>
        <dbReference type="EMBL" id="MCM2374216.1"/>
    </source>
</evidence>
<feature type="compositionally biased region" description="Polar residues" evidence="4">
    <location>
        <begin position="710"/>
        <end position="720"/>
    </location>
</feature>
<dbReference type="Proteomes" id="UP001202961">
    <property type="component" value="Unassembled WGS sequence"/>
</dbReference>
<dbReference type="InterPro" id="IPR013783">
    <property type="entry name" value="Ig-like_fold"/>
</dbReference>
<feature type="domain" description="DUF11" evidence="5">
    <location>
        <begin position="729"/>
        <end position="847"/>
    </location>
</feature>
<keyword evidence="3" id="KW-0732">Signal</keyword>
<accession>A0ABT0UD51</accession>
<dbReference type="SUPFAM" id="SSF117074">
    <property type="entry name" value="Hypothetical protein PA1324"/>
    <property type="match status" value="2"/>
</dbReference>
<evidence type="ECO:0000256" key="3">
    <source>
        <dbReference type="ARBA" id="ARBA00022729"/>
    </source>
</evidence>
<keyword evidence="8" id="KW-1185">Reference proteome</keyword>
<comment type="caution">
    <text evidence="7">The sequence shown here is derived from an EMBL/GenBank/DDBJ whole genome shotgun (WGS) entry which is preliminary data.</text>
</comment>
<dbReference type="Gene3D" id="2.60.40.3080">
    <property type="match status" value="1"/>
</dbReference>
<feature type="region of interest" description="Disordered" evidence="4">
    <location>
        <begin position="704"/>
        <end position="739"/>
    </location>
</feature>
<feature type="domain" description="DUF11" evidence="5">
    <location>
        <begin position="601"/>
        <end position="720"/>
    </location>
</feature>
<evidence type="ECO:0000256" key="2">
    <source>
        <dbReference type="ARBA" id="ARBA00022525"/>
    </source>
</evidence>
<organism evidence="7 8">
    <name type="scientific">Aporhodopirellula aestuarii</name>
    <dbReference type="NCBI Taxonomy" id="2950107"/>
    <lineage>
        <taxon>Bacteria</taxon>
        <taxon>Pseudomonadati</taxon>
        <taxon>Planctomycetota</taxon>
        <taxon>Planctomycetia</taxon>
        <taxon>Pirellulales</taxon>
        <taxon>Pirellulaceae</taxon>
        <taxon>Aporhodopirellula</taxon>
    </lineage>
</organism>
<evidence type="ECO:0008006" key="9">
    <source>
        <dbReference type="Google" id="ProtNLM"/>
    </source>
</evidence>
<dbReference type="SUPFAM" id="SSF101898">
    <property type="entry name" value="NHL repeat"/>
    <property type="match status" value="1"/>
</dbReference>
<protein>
    <recommendedName>
        <fullName evidence="9">Serine-aspartate repeat-containing protein D</fullName>
    </recommendedName>
</protein>
<evidence type="ECO:0000313" key="8">
    <source>
        <dbReference type="Proteomes" id="UP001202961"/>
    </source>
</evidence>
<proteinExistence type="predicted"/>
<dbReference type="InterPro" id="IPR033764">
    <property type="entry name" value="Sdr_B"/>
</dbReference>
<reference evidence="7 8" key="1">
    <citation type="journal article" date="2022" name="Syst. Appl. Microbiol.">
        <title>Rhodopirellula aestuarii sp. nov., a novel member of the genus Rhodopirellula isolated from brackish sediments collected in the Tagus River estuary, Portugal.</title>
        <authorList>
            <person name="Vitorino I.R."/>
            <person name="Klimek D."/>
            <person name="Calusinska M."/>
            <person name="Lobo-da-Cunha A."/>
            <person name="Vasconcelos V."/>
            <person name="Lage O.M."/>
        </authorList>
    </citation>
    <scope>NUCLEOTIDE SEQUENCE [LARGE SCALE GENOMIC DNA]</scope>
    <source>
        <strain evidence="7 8">ICT_H3.1</strain>
    </source>
</reference>
<sequence>MPRKSTTAIRHLGRPRRLRVESLESRKLLASDILVSAIDAPTNGDANHSVLSLIDLRDNEVSPVVPASLLQMGVSDSDEGISGLAVLPDGTVVTAASTQSGQDASRVSELVVRESLEGAVVRRVAVRLSGSPIAIADLTSDSTGHVFGVTASLNGPTESAKLVAIDPVTGEATLIGDTGLVGQVSIAMHPDGTLYATSQDGGFSPLTLHRIDVTDASVIDSHSIIDETPYGFTTGLAVNPESGLLYGSESHLGRFFTIDPITRMRTFLTTQSPLRGVSGDLAFATRRDSDDVRQLFYANFNQGSDGFVIDNSGGEVGGLWHRSLGRREDNQLNHSLRGSFYYGLFEGPTGGGSTILDRYHRGVISSPEVTLPAEGTSILSFSYLLDTRPELTRDFVTVLVDDGTTITPILSRAAGTLPETAGDWLTATYDLSAYAGQTISVDFEFDSGDPVREDPEGWYVDDVVIVHVAEPAPLTADLSVAKAVDDATPNESQLIVYTVTATNSADSVGTATGVTVTDVLPVGVTYESAAASEGDFDPTTGVWSGVELSPGESQTLTLSVIVSAETSGSTLVNVATIVGDQEDPDLTNNEVELPATVNSVDLSATKTVDNDTPTVGDTVTFEIVVANAPTSNAVATGVTLVDVLPDGLTFVSASDGGVFDPVNRTITWLLPDIGAAEQSTVSVVASADLDTALQNLVNLARVTAEETDPDPTNNESTTEVVPQPQPSADLSVDKSASNPAPIEGSQVVYTIIASNSASSLSSATGVTVVDVLPAGVTLDSFTITAGVFDEATGVWTIGALGQGASETLTLTVSVNGGTAGTPVANTAVIDGEQDDPEPSNNTDTETITPQPIETQTVQFIAPLSVFRAGTPVLPAPSQIAALGFVWNDANQDGVWDASESAVNGVTVSLFQGTTLFGSSQTGSFDLDGNGIIDAATETGIYFFASGSVPDGIYQIRVELPSAVNTTFPGAGELEIEINQTAPVASRPIGTPRLPSATETSATNFGISQDFVNSPSNDIGTILGYSWADVNQNGVWEADENVRKGVQYFLDLNNDGVFDPQLEPTSVTDDEGRYRFSALSPDSYVVREADFERENVLNPGGGTVLISTFPQTATDGLAPSHTVVVSGGVVVQAARGTAQAPNFGAMEIGRYVRPADVYQDWLTEYPLLQRALATTQSITIENESGSSFNITGINTLNLDAREVDYVSVKQVAADGSLVDPVFPIRVEAKGSAELLVFYAPVQRNDAGQVLAQQPDWLGPPVDRVAHTFAADARIEVVTDADLRFPVRLIGGSTYDSDITYDGVVDVEDAVFLNDLLIRESVIREQAVRFDPSKDINVRCPNGADQATGTCVFLVGGTPAREISLGDFGPINVEIDQSVRTAIPFEVTLPPPSLESPASSSALVGGEPIANTSVTEAALHSFEESCPANLGTDEAETTPVASHVSLDEVFRAQHDDESLTPAADLELDWHWCDSSGANHREDEDEEHARSVDSVIGMLV</sequence>
<keyword evidence="2" id="KW-0964">Secreted</keyword>
<dbReference type="Gene3D" id="2.60.40.10">
    <property type="entry name" value="Immunoglobulins"/>
    <property type="match status" value="2"/>
</dbReference>
<dbReference type="RefSeq" id="WP_250932106.1">
    <property type="nucleotide sequence ID" value="NZ_JAMQBK010000081.1"/>
</dbReference>
<dbReference type="InterPro" id="IPR051172">
    <property type="entry name" value="Chlamydia_OmcB"/>
</dbReference>
<evidence type="ECO:0000256" key="1">
    <source>
        <dbReference type="ARBA" id="ARBA00004613"/>
    </source>
</evidence>
<dbReference type="EMBL" id="JAMQBK010000081">
    <property type="protein sequence ID" value="MCM2374216.1"/>
    <property type="molecule type" value="Genomic_DNA"/>
</dbReference>
<evidence type="ECO:0000259" key="6">
    <source>
        <dbReference type="Pfam" id="PF17210"/>
    </source>
</evidence>
<dbReference type="Pfam" id="PF01345">
    <property type="entry name" value="DUF11"/>
    <property type="match status" value="3"/>
</dbReference>